<accession>G9WF92</accession>
<dbReference type="SUPFAM" id="SSF51735">
    <property type="entry name" value="NAD(P)-binding Rossmann-fold domains"/>
    <property type="match status" value="1"/>
</dbReference>
<name>G9WF92_9LACO</name>
<evidence type="ECO:0000313" key="3">
    <source>
        <dbReference type="EMBL" id="EHN58812.1"/>
    </source>
</evidence>
<dbReference type="InterPro" id="IPR051267">
    <property type="entry name" value="STEAP_metalloreductase"/>
</dbReference>
<evidence type="ECO:0000259" key="2">
    <source>
        <dbReference type="Pfam" id="PF03807"/>
    </source>
</evidence>
<dbReference type="HOGENOM" id="CLU_076368_0_2_9"/>
<reference evidence="3 4" key="1">
    <citation type="journal article" date="2012" name="PLoS ONE">
        <title>Functional divergence in the genus oenococcus as predicted by genome sequencing of the newly-described species, Oenococcus kitaharae.</title>
        <authorList>
            <person name="Borneman A.R."/>
            <person name="McCarthy J.M."/>
            <person name="Chambers P.J."/>
            <person name="Bartowsky E.J."/>
        </authorList>
    </citation>
    <scope>NUCLEOTIDE SEQUENCE [LARGE SCALE GENOMIC DNA]</scope>
    <source>
        <strain evidence="4">DSM17330</strain>
    </source>
</reference>
<dbReference type="STRING" id="336988.NT96_08825"/>
<dbReference type="AlphaFoldDB" id="G9WF92"/>
<dbReference type="Gene3D" id="3.40.50.720">
    <property type="entry name" value="NAD(P)-binding Rossmann-like Domain"/>
    <property type="match status" value="1"/>
</dbReference>
<dbReference type="InterPro" id="IPR036291">
    <property type="entry name" value="NAD(P)-bd_dom_sf"/>
</dbReference>
<keyword evidence="4" id="KW-1185">Reference proteome</keyword>
<dbReference type="PATRIC" id="fig|1045004.4.peg.702"/>
<dbReference type="EMBL" id="AFVZ01000001">
    <property type="protein sequence ID" value="EHN58812.1"/>
    <property type="molecule type" value="Genomic_DNA"/>
</dbReference>
<evidence type="ECO:0000256" key="1">
    <source>
        <dbReference type="ARBA" id="ARBA00023002"/>
    </source>
</evidence>
<dbReference type="GO" id="GO:0016491">
    <property type="term" value="F:oxidoreductase activity"/>
    <property type="evidence" value="ECO:0007669"/>
    <property type="project" value="UniProtKB-KW"/>
</dbReference>
<keyword evidence="1" id="KW-0560">Oxidoreductase</keyword>
<gene>
    <name evidence="3" type="ORF">OKIT_0701</name>
</gene>
<organism evidence="3 4">
    <name type="scientific">Oenococcus kitaharae DSM 17330</name>
    <dbReference type="NCBI Taxonomy" id="1045004"/>
    <lineage>
        <taxon>Bacteria</taxon>
        <taxon>Bacillati</taxon>
        <taxon>Bacillota</taxon>
        <taxon>Bacilli</taxon>
        <taxon>Lactobacillales</taxon>
        <taxon>Lactobacillaceae</taxon>
        <taxon>Oenococcus</taxon>
    </lineage>
</organism>
<dbReference type="eggNOG" id="COG2085">
    <property type="taxonomic scope" value="Bacteria"/>
</dbReference>
<dbReference type="InterPro" id="IPR028939">
    <property type="entry name" value="P5C_Rdtase_cat_N"/>
</dbReference>
<proteinExistence type="predicted"/>
<dbReference type="Pfam" id="PF03807">
    <property type="entry name" value="F420_oxidored"/>
    <property type="match status" value="1"/>
</dbReference>
<comment type="caution">
    <text evidence="3">The sequence shown here is derived from an EMBL/GenBank/DDBJ whole genome shotgun (WGS) entry which is preliminary data.</text>
</comment>
<protein>
    <submittedName>
        <fullName evidence="3">Putative dinucleotide-binding enzyme</fullName>
    </submittedName>
</protein>
<dbReference type="PANTHER" id="PTHR14239">
    <property type="entry name" value="DUDULIN-RELATED"/>
    <property type="match status" value="1"/>
</dbReference>
<dbReference type="Proteomes" id="UP000004959">
    <property type="component" value="Chromosome"/>
</dbReference>
<dbReference type="OrthoDB" id="9786864at2"/>
<sequence length="205" mass="21552">MKIAFIGSGHVGQALAKLAIKAGHEVTLTNRHGADSLKEIVAGLGPQAKAADLADIADGQDLIVLAVPFNQIKNIDSNLLKGKKVIDASNYFPQRDGQNTDLLTHKIASSQLVANHFHSSEVAKAFNTFGVTNLGSLAKAAGTPDRIVMTVAGNGEVKKIATDLISEIGFQPYDAGSLSESFKVQADGPIFGFQGTLDEITKKIA</sequence>
<feature type="domain" description="Pyrroline-5-carboxylate reductase catalytic N-terminal" evidence="2">
    <location>
        <begin position="2"/>
        <end position="91"/>
    </location>
</feature>
<evidence type="ECO:0000313" key="4">
    <source>
        <dbReference type="Proteomes" id="UP000004959"/>
    </source>
</evidence>